<evidence type="ECO:0000256" key="2">
    <source>
        <dbReference type="ARBA" id="ARBA00022490"/>
    </source>
</evidence>
<feature type="domain" description="PPC89 centrosome localisation" evidence="7">
    <location>
        <begin position="345"/>
        <end position="409"/>
    </location>
</feature>
<proteinExistence type="predicted"/>
<dbReference type="InterPro" id="IPR051756">
    <property type="entry name" value="Centrosomal_MT-associated"/>
</dbReference>
<dbReference type="InterPro" id="IPR025925">
    <property type="entry name" value="PPC89_CLD"/>
</dbReference>
<feature type="compositionally biased region" description="Basic and acidic residues" evidence="5">
    <location>
        <begin position="156"/>
        <end position="166"/>
    </location>
</feature>
<protein>
    <recommendedName>
        <fullName evidence="10">Cep57 centrosome microtubule-binding domain-containing protein</fullName>
    </recommendedName>
</protein>
<feature type="coiled-coil region" evidence="4">
    <location>
        <begin position="454"/>
        <end position="502"/>
    </location>
</feature>
<keyword evidence="9" id="KW-1185">Reference proteome</keyword>
<feature type="compositionally biased region" description="Basic and acidic residues" evidence="5">
    <location>
        <begin position="561"/>
        <end position="572"/>
    </location>
</feature>
<feature type="coiled-coil region" evidence="4">
    <location>
        <begin position="280"/>
        <end position="362"/>
    </location>
</feature>
<keyword evidence="4" id="KW-0175">Coiled coil</keyword>
<dbReference type="InterPro" id="IPR024957">
    <property type="entry name" value="Cep57_MT-bd_dom"/>
</dbReference>
<keyword evidence="2" id="KW-0963">Cytoplasm</keyword>
<dbReference type="STRING" id="363999.A0A439D6W5"/>
<feature type="domain" description="Cep57 centrosome microtubule-binding" evidence="6">
    <location>
        <begin position="773"/>
        <end position="849"/>
    </location>
</feature>
<accession>A0A439D6W5</accession>
<feature type="compositionally biased region" description="Polar residues" evidence="5">
    <location>
        <begin position="592"/>
        <end position="618"/>
    </location>
</feature>
<feature type="coiled-coil region" evidence="4">
    <location>
        <begin position="391"/>
        <end position="418"/>
    </location>
</feature>
<reference evidence="8 9" key="1">
    <citation type="submission" date="2018-12" db="EMBL/GenBank/DDBJ databases">
        <title>Draft genome sequence of Xylaria grammica IHI A82.</title>
        <authorList>
            <person name="Buettner E."/>
            <person name="Kellner H."/>
        </authorList>
    </citation>
    <scope>NUCLEOTIDE SEQUENCE [LARGE SCALE GENOMIC DNA]</scope>
    <source>
        <strain evidence="8 9">IHI A82</strain>
    </source>
</reference>
<evidence type="ECO:0000313" key="8">
    <source>
        <dbReference type="EMBL" id="RWA10148.1"/>
    </source>
</evidence>
<evidence type="ECO:0000256" key="1">
    <source>
        <dbReference type="ARBA" id="ARBA00004267"/>
    </source>
</evidence>
<feature type="compositionally biased region" description="Polar residues" evidence="5">
    <location>
        <begin position="536"/>
        <end position="555"/>
    </location>
</feature>
<dbReference type="PANTHER" id="PTHR19336:SF9">
    <property type="entry name" value="SPINDLE POLE BODY PROTEIN PPC89"/>
    <property type="match status" value="1"/>
</dbReference>
<dbReference type="AlphaFoldDB" id="A0A439D6W5"/>
<feature type="compositionally biased region" description="Polar residues" evidence="5">
    <location>
        <begin position="32"/>
        <end position="47"/>
    </location>
</feature>
<feature type="compositionally biased region" description="Basic and acidic residues" evidence="5">
    <location>
        <begin position="73"/>
        <end position="93"/>
    </location>
</feature>
<evidence type="ECO:0000259" key="7">
    <source>
        <dbReference type="Pfam" id="PF14197"/>
    </source>
</evidence>
<evidence type="ECO:0000313" key="9">
    <source>
        <dbReference type="Proteomes" id="UP000286045"/>
    </source>
</evidence>
<sequence>MDSKKSATRQYLSRSRILREMRNQAEHPWSPPLSTGSHGTVTLTSEISHVLPDGESTHDPSLPRINTSALIRHFPEWKGYKDPDDEREKENKKPPSPAITTNDHNDTSSIFGNNSPRLRTNHQVPVVEDTMELEAPVNPPRGNLTTLLDTLQTARTERVPADEESVKQSSQLSPKSQLNAGFSANPARRFNRQSHAPGNYSTMSPSIVNQTAHSFFLPNFNHINDFVSGTLRWSSLKNGTPIFVKHGRVHDRETKATPDHHADFEDVSVPLGEEEIFVSLDKIREEIQALQEHDEFVSKQAEQLQDEVSELQAHLARLKARKDSAMGSESDGSMIIQLTTQKSQLEEQIASLKARLDQATRKISVNEIHNQSVVEERDGALQRVSDHVTTIKRLQTRNDTITQQKLELQQALREVEEEFQSEHALLNSLHQKYNMIFEEKGLLKEDNSGLVRQNDELYTNNKLLQEQNAQLVRENTNLHNKTTQLQEQIDELNKKLSQKTETQYTQQSKGFTPGFGKSKLTKLTQNWESEDRFTVVSETSAKATTSRMHLPQQDNDTQESEFTRDSRRRFSQESKGSIPATSKSKLAKMAQIQESGDRNTVASEMSAKTTTSRTDLQMQDDYTQQIDLTQEPQLDSDQENMTSALFIDDVTLDSNKKFAPRQKPKQKAAPAVRVLSPVLSVTEPSIEIEQTGAEKQKEANPPILTESAKHVLDNLCQDHECYNCTLCARIQSRRHESNGKANKKTVRIERPVPVTDRVKRRPSTSSYVYEDQPTLRPSQDPAIALAKVMKGLKDEERHIRATIARKQAVYDECDAAVNKRLWKQLDAEIRVLRKRRDLKRDQIYDLHDVLEGQKANAQLMSQDAIDMTITSVLSRDPTWNGVMDY</sequence>
<comment type="subcellular location">
    <subcellularLocation>
        <location evidence="1">Cytoplasm</location>
        <location evidence="1">Cytoskeleton</location>
        <location evidence="1">Microtubule organizing center</location>
    </subcellularLocation>
</comment>
<feature type="compositionally biased region" description="Polar residues" evidence="5">
    <location>
        <begin position="573"/>
        <end position="584"/>
    </location>
</feature>
<dbReference type="Proteomes" id="UP000286045">
    <property type="component" value="Unassembled WGS sequence"/>
</dbReference>
<evidence type="ECO:0008006" key="10">
    <source>
        <dbReference type="Google" id="ProtNLM"/>
    </source>
</evidence>
<dbReference type="Gene3D" id="1.20.5.340">
    <property type="match status" value="1"/>
</dbReference>
<dbReference type="Pfam" id="PF14197">
    <property type="entry name" value="Cep57_CLD_2"/>
    <property type="match status" value="1"/>
</dbReference>
<feature type="compositionally biased region" description="Low complexity" evidence="5">
    <location>
        <begin position="167"/>
        <end position="178"/>
    </location>
</feature>
<gene>
    <name evidence="8" type="ORF">EKO27_g4980</name>
</gene>
<evidence type="ECO:0000256" key="3">
    <source>
        <dbReference type="ARBA" id="ARBA00023212"/>
    </source>
</evidence>
<keyword evidence="3" id="KW-0206">Cytoskeleton</keyword>
<dbReference type="PANTHER" id="PTHR19336">
    <property type="entry name" value="UNCHARACTERIZED DUF1167"/>
    <property type="match status" value="1"/>
</dbReference>
<name>A0A439D6W5_9PEZI</name>
<evidence type="ECO:0000256" key="5">
    <source>
        <dbReference type="SAM" id="MobiDB-lite"/>
    </source>
</evidence>
<dbReference type="EMBL" id="RYZI01000126">
    <property type="protein sequence ID" value="RWA10148.1"/>
    <property type="molecule type" value="Genomic_DNA"/>
</dbReference>
<dbReference type="Pfam" id="PF06657">
    <property type="entry name" value="Cep57_MT_bd"/>
    <property type="match status" value="1"/>
</dbReference>
<evidence type="ECO:0000259" key="6">
    <source>
        <dbReference type="Pfam" id="PF06657"/>
    </source>
</evidence>
<dbReference type="GO" id="GO:0005815">
    <property type="term" value="C:microtubule organizing center"/>
    <property type="evidence" value="ECO:0007669"/>
    <property type="project" value="UniProtKB-SubCell"/>
</dbReference>
<feature type="region of interest" description="Disordered" evidence="5">
    <location>
        <begin position="531"/>
        <end position="618"/>
    </location>
</feature>
<organism evidence="8 9">
    <name type="scientific">Xylaria grammica</name>
    <dbReference type="NCBI Taxonomy" id="363999"/>
    <lineage>
        <taxon>Eukaryota</taxon>
        <taxon>Fungi</taxon>
        <taxon>Dikarya</taxon>
        <taxon>Ascomycota</taxon>
        <taxon>Pezizomycotina</taxon>
        <taxon>Sordariomycetes</taxon>
        <taxon>Xylariomycetidae</taxon>
        <taxon>Xylariales</taxon>
        <taxon>Xylariaceae</taxon>
        <taxon>Xylaria</taxon>
    </lineage>
</organism>
<feature type="region of interest" description="Disordered" evidence="5">
    <location>
        <begin position="156"/>
        <end position="182"/>
    </location>
</feature>
<feature type="compositionally biased region" description="Polar residues" evidence="5">
    <location>
        <begin position="98"/>
        <end position="120"/>
    </location>
</feature>
<comment type="caution">
    <text evidence="8">The sequence shown here is derived from an EMBL/GenBank/DDBJ whole genome shotgun (WGS) entry which is preliminary data.</text>
</comment>
<evidence type="ECO:0000256" key="4">
    <source>
        <dbReference type="SAM" id="Coils"/>
    </source>
</evidence>
<dbReference type="GO" id="GO:0008017">
    <property type="term" value="F:microtubule binding"/>
    <property type="evidence" value="ECO:0007669"/>
    <property type="project" value="InterPro"/>
</dbReference>
<feature type="region of interest" description="Disordered" evidence="5">
    <location>
        <begin position="1"/>
        <end position="120"/>
    </location>
</feature>